<evidence type="ECO:0000313" key="3">
    <source>
        <dbReference type="Proteomes" id="UP000523007"/>
    </source>
</evidence>
<sequence length="235" mass="25804">MAQENDASAPEQALDDSAPGQDAEETEPDFEEIGELGGDIINDAAEHGDVGSVVNASSAFTSFPGIYRANGLSSLISSMNSFGDILNQTTSAQRFAANLAKQTTRLESFRTLQTSLMGSVNSARLAQSFFPPVSQTLFDSLTGANEFAASMSALNRRIYWSEFFRNIPDFRNILLPDNLLDIDDDDRLDEVFRIVNEDGMSLAWAPRAEIVVELLDAADRDARDRILENRTLDII</sequence>
<dbReference type="EMBL" id="JACHJT010000001">
    <property type="protein sequence ID" value="MBB4934389.1"/>
    <property type="molecule type" value="Genomic_DNA"/>
</dbReference>
<keyword evidence="3" id="KW-1185">Reference proteome</keyword>
<organism evidence="2 3">
    <name type="scientific">Lipingzhangella halophila</name>
    <dbReference type="NCBI Taxonomy" id="1783352"/>
    <lineage>
        <taxon>Bacteria</taxon>
        <taxon>Bacillati</taxon>
        <taxon>Actinomycetota</taxon>
        <taxon>Actinomycetes</taxon>
        <taxon>Streptosporangiales</taxon>
        <taxon>Nocardiopsidaceae</taxon>
        <taxon>Lipingzhangella</taxon>
    </lineage>
</organism>
<protein>
    <submittedName>
        <fullName evidence="2">Uncharacterized protein</fullName>
    </submittedName>
</protein>
<feature type="region of interest" description="Disordered" evidence="1">
    <location>
        <begin position="1"/>
        <end position="30"/>
    </location>
</feature>
<accession>A0A7W7RLX3</accession>
<name>A0A7W7RLX3_9ACTN</name>
<dbReference type="Proteomes" id="UP000523007">
    <property type="component" value="Unassembled WGS sequence"/>
</dbReference>
<dbReference type="RefSeq" id="WP_184582406.1">
    <property type="nucleotide sequence ID" value="NZ_JACHJT010000001.1"/>
</dbReference>
<gene>
    <name evidence="2" type="ORF">F4561_005209</name>
</gene>
<evidence type="ECO:0000256" key="1">
    <source>
        <dbReference type="SAM" id="MobiDB-lite"/>
    </source>
</evidence>
<comment type="caution">
    <text evidence="2">The sequence shown here is derived from an EMBL/GenBank/DDBJ whole genome shotgun (WGS) entry which is preliminary data.</text>
</comment>
<dbReference type="AlphaFoldDB" id="A0A7W7RLX3"/>
<proteinExistence type="predicted"/>
<evidence type="ECO:0000313" key="2">
    <source>
        <dbReference type="EMBL" id="MBB4934389.1"/>
    </source>
</evidence>
<reference evidence="2 3" key="1">
    <citation type="submission" date="2020-08" db="EMBL/GenBank/DDBJ databases">
        <title>Sequencing the genomes of 1000 actinobacteria strains.</title>
        <authorList>
            <person name="Klenk H.-P."/>
        </authorList>
    </citation>
    <scope>NUCLEOTIDE SEQUENCE [LARGE SCALE GENOMIC DNA]</scope>
    <source>
        <strain evidence="2 3">DSM 102030</strain>
    </source>
</reference>